<keyword evidence="1" id="KW-0732">Signal</keyword>
<keyword evidence="3" id="KW-1185">Reference proteome</keyword>
<evidence type="ECO:0000313" key="3">
    <source>
        <dbReference type="Proteomes" id="UP001174691"/>
    </source>
</evidence>
<dbReference type="EMBL" id="JANBVN010000078">
    <property type="protein sequence ID" value="KAJ9149609.1"/>
    <property type="molecule type" value="Genomic_DNA"/>
</dbReference>
<comment type="caution">
    <text evidence="2">The sequence shown here is derived from an EMBL/GenBank/DDBJ whole genome shotgun (WGS) entry which is preliminary data.</text>
</comment>
<reference evidence="2" key="1">
    <citation type="submission" date="2022-07" db="EMBL/GenBank/DDBJ databases">
        <title>Fungi with potential for degradation of polypropylene.</title>
        <authorList>
            <person name="Gostincar C."/>
        </authorList>
    </citation>
    <scope>NUCLEOTIDE SEQUENCE</scope>
    <source>
        <strain evidence="2">EXF-13287</strain>
    </source>
</reference>
<feature type="signal peptide" evidence="1">
    <location>
        <begin position="1"/>
        <end position="20"/>
    </location>
</feature>
<gene>
    <name evidence="2" type="ORF">NKR19_g5615</name>
</gene>
<dbReference type="AlphaFoldDB" id="A0AA38VKT8"/>
<name>A0AA38VKT8_9PEZI</name>
<sequence>MKASLIALLPVACFMQSALAAPAAAHVDNEARAIVGAPTTSSSLSERDVEKRDLIGGLLGGLGGSSGGSSSGSDVTNLPELGQLNVLVTQVVNIVKGIDGILTGVDGGNITSILPSLTDQLGVLGTTLQSVQSTVQGLLGNGLSVTQLAGISVLLNTVFNAVATLVAQLTTIISQQPPLNILTPVTTLLNQLLTSIGDILNLNLLGGL</sequence>
<evidence type="ECO:0000256" key="1">
    <source>
        <dbReference type="SAM" id="SignalP"/>
    </source>
</evidence>
<accession>A0AA38VKT8</accession>
<feature type="chain" id="PRO_5041217582" evidence="1">
    <location>
        <begin position="21"/>
        <end position="208"/>
    </location>
</feature>
<dbReference type="Proteomes" id="UP001174691">
    <property type="component" value="Unassembled WGS sequence"/>
</dbReference>
<evidence type="ECO:0000313" key="2">
    <source>
        <dbReference type="EMBL" id="KAJ9149609.1"/>
    </source>
</evidence>
<organism evidence="2 3">
    <name type="scientific">Coniochaeta hoffmannii</name>
    <dbReference type="NCBI Taxonomy" id="91930"/>
    <lineage>
        <taxon>Eukaryota</taxon>
        <taxon>Fungi</taxon>
        <taxon>Dikarya</taxon>
        <taxon>Ascomycota</taxon>
        <taxon>Pezizomycotina</taxon>
        <taxon>Sordariomycetes</taxon>
        <taxon>Sordariomycetidae</taxon>
        <taxon>Coniochaetales</taxon>
        <taxon>Coniochaetaceae</taxon>
        <taxon>Coniochaeta</taxon>
    </lineage>
</organism>
<protein>
    <submittedName>
        <fullName evidence="2">Uncharacterized protein</fullName>
    </submittedName>
</protein>
<proteinExistence type="predicted"/>